<keyword evidence="1" id="KW-1133">Transmembrane helix</keyword>
<evidence type="ECO:0000313" key="3">
    <source>
        <dbReference type="Proteomes" id="UP000009170"/>
    </source>
</evidence>
<dbReference type="FunCoup" id="A0A090M063">
    <property type="interactions" value="586"/>
</dbReference>
<organism evidence="2 3">
    <name type="scientific">Ostreococcus tauri</name>
    <name type="common">Marine green alga</name>
    <dbReference type="NCBI Taxonomy" id="70448"/>
    <lineage>
        <taxon>Eukaryota</taxon>
        <taxon>Viridiplantae</taxon>
        <taxon>Chlorophyta</taxon>
        <taxon>Mamiellophyceae</taxon>
        <taxon>Mamiellales</taxon>
        <taxon>Bathycoccaceae</taxon>
        <taxon>Ostreococcus</taxon>
    </lineage>
</organism>
<dbReference type="GeneID" id="9834338"/>
<dbReference type="Proteomes" id="UP000009170">
    <property type="component" value="Unassembled WGS sequence"/>
</dbReference>
<proteinExistence type="predicted"/>
<protein>
    <submittedName>
        <fullName evidence="2">Unnamed product</fullName>
    </submittedName>
</protein>
<evidence type="ECO:0000313" key="2">
    <source>
        <dbReference type="EMBL" id="CEF97566.1"/>
    </source>
</evidence>
<gene>
    <name evidence="2" type="ORF">OT_ostta04g02320</name>
</gene>
<accession>A0A090M063</accession>
<dbReference type="EMBL" id="CAID01000004">
    <property type="protein sequence ID" value="CEF97566.1"/>
    <property type="molecule type" value="Genomic_DNA"/>
</dbReference>
<dbReference type="AlphaFoldDB" id="A0A090M063"/>
<feature type="transmembrane region" description="Helical" evidence="1">
    <location>
        <begin position="226"/>
        <end position="248"/>
    </location>
</feature>
<comment type="caution">
    <text evidence="2">The sequence shown here is derived from an EMBL/GenBank/DDBJ whole genome shotgun (WGS) entry which is preliminary data.</text>
</comment>
<reference evidence="3" key="1">
    <citation type="journal article" date="2006" name="Proc. Natl. Acad. Sci. U.S.A.">
        <title>Genome analysis of the smallest free-living eukaryote Ostreococcus tauri unveils many unique features.</title>
        <authorList>
            <person name="Derelle E."/>
            <person name="Ferraz C."/>
            <person name="Rombauts S."/>
            <person name="Rouze P."/>
            <person name="Worden A.Z."/>
            <person name="Robbens S."/>
            <person name="Partensky F."/>
            <person name="Degroeve S."/>
            <person name="Echeynie S."/>
            <person name="Cooke R."/>
            <person name="Saeys Y."/>
            <person name="Wuyts J."/>
            <person name="Jabbari K."/>
            <person name="Bowler C."/>
            <person name="Panaud O."/>
            <person name="Piegu B."/>
            <person name="Ball S.G."/>
            <person name="Ral J.-P."/>
            <person name="Bouget F.-Y."/>
            <person name="Piganeau G."/>
            <person name="De Baets B."/>
            <person name="Picard A."/>
            <person name="Delseny M."/>
            <person name="Demaille J."/>
            <person name="Van de Peer Y."/>
            <person name="Moreau H."/>
        </authorList>
    </citation>
    <scope>NUCLEOTIDE SEQUENCE [LARGE SCALE GENOMIC DNA]</scope>
    <source>
        <strain evidence="3">OTTH 0595 / CCAP 157/2 / RCC745</strain>
    </source>
</reference>
<keyword evidence="3" id="KW-1185">Reference proteome</keyword>
<dbReference type="InParanoid" id="A0A090M063"/>
<reference evidence="2 3" key="2">
    <citation type="journal article" date="2014" name="BMC Genomics">
        <title>An improved genome of the model marine alga Ostreococcus tauri unfolds by assessing Illumina de novo assemblies.</title>
        <authorList>
            <person name="Blanc-Mathieu R."/>
            <person name="Verhelst B."/>
            <person name="Derelle E."/>
            <person name="Rombauts S."/>
            <person name="Bouget F.Y."/>
            <person name="Carre I."/>
            <person name="Chateau A."/>
            <person name="Eyre-Walker A."/>
            <person name="Grimsley N."/>
            <person name="Moreau H."/>
            <person name="Piegu B."/>
            <person name="Rivals E."/>
            <person name="Schackwitz W."/>
            <person name="Van de Peer Y."/>
            <person name="Piganeau G."/>
        </authorList>
    </citation>
    <scope>NUCLEOTIDE SEQUENCE [LARGE SCALE GENOMIC DNA]</scope>
    <source>
        <strain evidence="3">OTTH 0595 / CCAP 157/2 / RCC745</strain>
    </source>
</reference>
<sequence length="252" mass="27762">MASAVITAVAAPACARARAHTAYRRAMPRARPSPTALVNRERRGVVSGVARDVARRAEDESSIGGSTAGFDGFSTATNAADGGLIDDMVVEIKDWLKLLYVKREMSFNEVKLTIGIEDPRLAEQRERYGIEDESGVSAEEKMETLDMIERGERPTDARAVATVLEEFRNWPGLDAEIDTTQYDEGPSRYEEISMRAAGIKTANPRRVRAKEEPAEEQKEGTIFGFLPLYLVSAVPIFITIAAVSIMFFNSLQ</sequence>
<dbReference type="STRING" id="70448.A0A090M063"/>
<dbReference type="KEGG" id="ota:OT_ostta04g02320"/>
<dbReference type="OrthoDB" id="2018626at2759"/>
<keyword evidence="1" id="KW-0472">Membrane</keyword>
<keyword evidence="1" id="KW-0812">Transmembrane</keyword>
<dbReference type="RefSeq" id="XP_003078767.2">
    <property type="nucleotide sequence ID" value="XM_003078719.2"/>
</dbReference>
<evidence type="ECO:0000256" key="1">
    <source>
        <dbReference type="SAM" id="Phobius"/>
    </source>
</evidence>
<name>A0A090M063_OSTTA</name>